<gene>
    <name evidence="2" type="ORF">S03H2_42312</name>
</gene>
<dbReference type="AlphaFoldDB" id="X1J2L0"/>
<organism evidence="2">
    <name type="scientific">marine sediment metagenome</name>
    <dbReference type="NCBI Taxonomy" id="412755"/>
    <lineage>
        <taxon>unclassified sequences</taxon>
        <taxon>metagenomes</taxon>
        <taxon>ecological metagenomes</taxon>
    </lineage>
</organism>
<reference evidence="2" key="1">
    <citation type="journal article" date="2014" name="Front. Microbiol.">
        <title>High frequency of phylogenetically diverse reductive dehalogenase-homologous genes in deep subseafloor sedimentary metagenomes.</title>
        <authorList>
            <person name="Kawai M."/>
            <person name="Futagami T."/>
            <person name="Toyoda A."/>
            <person name="Takaki Y."/>
            <person name="Nishi S."/>
            <person name="Hori S."/>
            <person name="Arai W."/>
            <person name="Tsubouchi T."/>
            <person name="Morono Y."/>
            <person name="Uchiyama I."/>
            <person name="Ito T."/>
            <person name="Fujiyama A."/>
            <person name="Inagaki F."/>
            <person name="Takami H."/>
        </authorList>
    </citation>
    <scope>NUCLEOTIDE SEQUENCE</scope>
    <source>
        <strain evidence="2">Expedition CK06-06</strain>
    </source>
</reference>
<comment type="caution">
    <text evidence="2">The sequence shown here is derived from an EMBL/GenBank/DDBJ whole genome shotgun (WGS) entry which is preliminary data.</text>
</comment>
<keyword evidence="1" id="KW-0812">Transmembrane</keyword>
<evidence type="ECO:0000313" key="2">
    <source>
        <dbReference type="EMBL" id="GAH75760.1"/>
    </source>
</evidence>
<accession>X1J2L0</accession>
<protein>
    <submittedName>
        <fullName evidence="2">Uncharacterized protein</fullName>
    </submittedName>
</protein>
<evidence type="ECO:0000256" key="1">
    <source>
        <dbReference type="SAM" id="Phobius"/>
    </source>
</evidence>
<proteinExistence type="predicted"/>
<keyword evidence="1" id="KW-1133">Transmembrane helix</keyword>
<feature type="transmembrane region" description="Helical" evidence="1">
    <location>
        <begin position="43"/>
        <end position="61"/>
    </location>
</feature>
<keyword evidence="1" id="KW-0472">Membrane</keyword>
<name>X1J2L0_9ZZZZ</name>
<sequence>MNIKNLLIGFATIFAVTLVAATIVTYLWNLIRHGQGAFDWETSFRLAIILGIVVPVFMRRLKEKTGLF</sequence>
<feature type="transmembrane region" description="Helical" evidence="1">
    <location>
        <begin position="7"/>
        <end position="31"/>
    </location>
</feature>
<dbReference type="EMBL" id="BARU01026330">
    <property type="protein sequence ID" value="GAH75760.1"/>
    <property type="molecule type" value="Genomic_DNA"/>
</dbReference>